<dbReference type="SUPFAM" id="SSF117130">
    <property type="entry name" value="CsrA-like"/>
    <property type="match status" value="1"/>
</dbReference>
<dbReference type="NCBIfam" id="TIGR00202">
    <property type="entry name" value="csrA"/>
    <property type="match status" value="1"/>
</dbReference>
<keyword evidence="4 5" id="KW-0694">RNA-binding</keyword>
<dbReference type="PANTHER" id="PTHR34984">
    <property type="entry name" value="CARBON STORAGE REGULATOR"/>
    <property type="match status" value="1"/>
</dbReference>
<organism evidence="6 7">
    <name type="scientific">Fuerstiella marisgermanici</name>
    <dbReference type="NCBI Taxonomy" id="1891926"/>
    <lineage>
        <taxon>Bacteria</taxon>
        <taxon>Pseudomonadati</taxon>
        <taxon>Planctomycetota</taxon>
        <taxon>Planctomycetia</taxon>
        <taxon>Planctomycetales</taxon>
        <taxon>Planctomycetaceae</taxon>
        <taxon>Fuerstiella</taxon>
    </lineage>
</organism>
<dbReference type="GO" id="GO:1902208">
    <property type="term" value="P:regulation of bacterial-type flagellum assembly"/>
    <property type="evidence" value="ECO:0007669"/>
    <property type="project" value="UniProtKB-UniRule"/>
</dbReference>
<evidence type="ECO:0000256" key="3">
    <source>
        <dbReference type="ARBA" id="ARBA00022845"/>
    </source>
</evidence>
<evidence type="ECO:0000313" key="6">
    <source>
        <dbReference type="EMBL" id="APZ93790.1"/>
    </source>
</evidence>
<dbReference type="GO" id="GO:0045947">
    <property type="term" value="P:negative regulation of translational initiation"/>
    <property type="evidence" value="ECO:0007669"/>
    <property type="project" value="UniProtKB-UniRule"/>
</dbReference>
<keyword evidence="2 5" id="KW-0678">Repressor</keyword>
<dbReference type="Gene3D" id="2.60.40.4380">
    <property type="entry name" value="Translational regulator CsrA"/>
    <property type="match status" value="1"/>
</dbReference>
<dbReference type="GO" id="GO:0006402">
    <property type="term" value="P:mRNA catabolic process"/>
    <property type="evidence" value="ECO:0007669"/>
    <property type="project" value="InterPro"/>
</dbReference>
<dbReference type="PANTHER" id="PTHR34984:SF1">
    <property type="entry name" value="CARBON STORAGE REGULATOR"/>
    <property type="match status" value="1"/>
</dbReference>
<comment type="subunit">
    <text evidence="5">Homodimer; the beta-strands of each monomer intercalate to form a hydrophobic core, while the alpha-helices form wings that extend away from the core.</text>
</comment>
<dbReference type="InterPro" id="IPR003751">
    <property type="entry name" value="CsrA"/>
</dbReference>
<dbReference type="HAMAP" id="MF_00167">
    <property type="entry name" value="CsrA"/>
    <property type="match status" value="1"/>
</dbReference>
<comment type="similarity">
    <text evidence="5">Belongs to the CsrA/RsmA family.</text>
</comment>
<evidence type="ECO:0000256" key="4">
    <source>
        <dbReference type="ARBA" id="ARBA00022884"/>
    </source>
</evidence>
<dbReference type="GO" id="GO:0006109">
    <property type="term" value="P:regulation of carbohydrate metabolic process"/>
    <property type="evidence" value="ECO:0007669"/>
    <property type="project" value="InterPro"/>
</dbReference>
<sequence>MLVLTRKAEETIQIGDDIVIKVIKTSRGTVKIGIDAPEHIRVMRGELLEKVAAALTPALPEPSVSKLADHFKGTQVLSDQYPHVA</sequence>
<dbReference type="Pfam" id="PF02599">
    <property type="entry name" value="CsrA"/>
    <property type="match status" value="1"/>
</dbReference>
<evidence type="ECO:0000256" key="2">
    <source>
        <dbReference type="ARBA" id="ARBA00022491"/>
    </source>
</evidence>
<dbReference type="OrthoDB" id="289081at2"/>
<accession>A0A1P8WIA2</accession>
<dbReference type="STRING" id="1891926.Fuma_03408"/>
<proteinExistence type="inferred from homology"/>
<reference evidence="6 7" key="1">
    <citation type="journal article" date="2016" name="Front. Microbiol.">
        <title>Fuerstia marisgermanicae gen. nov., sp. nov., an Unusual Member of the Phylum Planctomycetes from the German Wadden Sea.</title>
        <authorList>
            <person name="Kohn T."/>
            <person name="Heuer A."/>
            <person name="Jogler M."/>
            <person name="Vollmers J."/>
            <person name="Boedeker C."/>
            <person name="Bunk B."/>
            <person name="Rast P."/>
            <person name="Borchert D."/>
            <person name="Glockner I."/>
            <person name="Freese H.M."/>
            <person name="Klenk H.P."/>
            <person name="Overmann J."/>
            <person name="Kaster A.K."/>
            <person name="Rohde M."/>
            <person name="Wiegand S."/>
            <person name="Jogler C."/>
        </authorList>
    </citation>
    <scope>NUCLEOTIDE SEQUENCE [LARGE SCALE GENOMIC DNA]</scope>
    <source>
        <strain evidence="6 7">NH11</strain>
    </source>
</reference>
<name>A0A1P8WIA2_9PLAN</name>
<keyword evidence="3 5" id="KW-0810">Translation regulation</keyword>
<dbReference type="KEGG" id="fmr:Fuma_03408"/>
<comment type="subcellular location">
    <subcellularLocation>
        <location evidence="5">Cytoplasm</location>
    </subcellularLocation>
</comment>
<keyword evidence="5" id="KW-1005">Bacterial flagellum biogenesis</keyword>
<dbReference type="GO" id="GO:0048027">
    <property type="term" value="F:mRNA 5'-UTR binding"/>
    <property type="evidence" value="ECO:0007669"/>
    <property type="project" value="UniProtKB-UniRule"/>
</dbReference>
<evidence type="ECO:0000256" key="5">
    <source>
        <dbReference type="HAMAP-Rule" id="MF_00167"/>
    </source>
</evidence>
<dbReference type="FunFam" id="2.60.40.4380:FF:000002">
    <property type="entry name" value="Translational regulator CsrA"/>
    <property type="match status" value="1"/>
</dbReference>
<gene>
    <name evidence="5" type="primary">csrA</name>
    <name evidence="6" type="ORF">Fuma_03408</name>
</gene>
<evidence type="ECO:0000313" key="7">
    <source>
        <dbReference type="Proteomes" id="UP000187735"/>
    </source>
</evidence>
<keyword evidence="7" id="KW-1185">Reference proteome</keyword>
<evidence type="ECO:0000256" key="1">
    <source>
        <dbReference type="ARBA" id="ARBA00022490"/>
    </source>
</evidence>
<dbReference type="InterPro" id="IPR036107">
    <property type="entry name" value="CsrA_sf"/>
</dbReference>
<dbReference type="GO" id="GO:0044781">
    <property type="term" value="P:bacterial-type flagellum organization"/>
    <property type="evidence" value="ECO:0007669"/>
    <property type="project" value="UniProtKB-KW"/>
</dbReference>
<dbReference type="GO" id="GO:0005829">
    <property type="term" value="C:cytosol"/>
    <property type="evidence" value="ECO:0007669"/>
    <property type="project" value="TreeGrafter"/>
</dbReference>
<comment type="function">
    <text evidence="5">A translational regulator that binds mRNA to regulate translation initiation and/or mRNA stability. Usually binds in the 5'-UTR at or near the Shine-Dalgarno sequence preventing ribosome-binding, thus repressing translation. Its main target seems to be the major flagellin gene, while its function is anatagonized by FliW.</text>
</comment>
<protein>
    <recommendedName>
        <fullName evidence="5">Translational regulator CsrA</fullName>
    </recommendedName>
</protein>
<keyword evidence="1 5" id="KW-0963">Cytoplasm</keyword>
<dbReference type="EMBL" id="CP017641">
    <property type="protein sequence ID" value="APZ93790.1"/>
    <property type="molecule type" value="Genomic_DNA"/>
</dbReference>
<dbReference type="Proteomes" id="UP000187735">
    <property type="component" value="Chromosome"/>
</dbReference>
<dbReference type="AlphaFoldDB" id="A0A1P8WIA2"/>
<dbReference type="RefSeq" id="WP_077025198.1">
    <property type="nucleotide sequence ID" value="NZ_CP017641.1"/>
</dbReference>